<feature type="region of interest" description="Disordered" evidence="1">
    <location>
        <begin position="179"/>
        <end position="216"/>
    </location>
</feature>
<evidence type="ECO:0000313" key="3">
    <source>
        <dbReference type="Proteomes" id="UP001153076"/>
    </source>
</evidence>
<evidence type="ECO:0000256" key="1">
    <source>
        <dbReference type="SAM" id="MobiDB-lite"/>
    </source>
</evidence>
<dbReference type="Proteomes" id="UP001153076">
    <property type="component" value="Unassembled WGS sequence"/>
</dbReference>
<feature type="compositionally biased region" description="Basic residues" evidence="1">
    <location>
        <begin position="186"/>
        <end position="213"/>
    </location>
</feature>
<sequence length="298" mass="34036">MWKTAHGRHTSSGLRKLGPLSRMTLWTLTINEQVLKLGRRFWKTIFFVCIKCDCRGGGAPSFAFQYRSLFSVPSIAFPHFLSTREMAEYFVHHFEWERCGVAFSPSPLPKDFQAPCPSYELVMAKEAVGRFELPELPQVIFYAMLLNEVGGRTWANALGIGVGPHQAPLEYLRVMGAAPSSGQRLNQRRRARGPGNRRRTRRPSRRMRARPSRGRPPFLTMISRRRSGVTGEKRDKESLRWRRAARSPHPLPEDYFNLCPPFSLPEAERAALDFELPEMVRATFYAMLLNDAVELGVA</sequence>
<gene>
    <name evidence="2" type="ORF">Cgig2_012005</name>
</gene>
<comment type="caution">
    <text evidence="2">The sequence shown here is derived from an EMBL/GenBank/DDBJ whole genome shotgun (WGS) entry which is preliminary data.</text>
</comment>
<keyword evidence="3" id="KW-1185">Reference proteome</keyword>
<accession>A0A9Q1QPR8</accession>
<dbReference type="EMBL" id="JAKOGI010000034">
    <property type="protein sequence ID" value="KAJ8447870.1"/>
    <property type="molecule type" value="Genomic_DNA"/>
</dbReference>
<organism evidence="2 3">
    <name type="scientific">Carnegiea gigantea</name>
    <dbReference type="NCBI Taxonomy" id="171969"/>
    <lineage>
        <taxon>Eukaryota</taxon>
        <taxon>Viridiplantae</taxon>
        <taxon>Streptophyta</taxon>
        <taxon>Embryophyta</taxon>
        <taxon>Tracheophyta</taxon>
        <taxon>Spermatophyta</taxon>
        <taxon>Magnoliopsida</taxon>
        <taxon>eudicotyledons</taxon>
        <taxon>Gunneridae</taxon>
        <taxon>Pentapetalae</taxon>
        <taxon>Caryophyllales</taxon>
        <taxon>Cactineae</taxon>
        <taxon>Cactaceae</taxon>
        <taxon>Cactoideae</taxon>
        <taxon>Echinocereeae</taxon>
        <taxon>Carnegiea</taxon>
    </lineage>
</organism>
<evidence type="ECO:0000313" key="2">
    <source>
        <dbReference type="EMBL" id="KAJ8447870.1"/>
    </source>
</evidence>
<name>A0A9Q1QPR8_9CARY</name>
<reference evidence="2" key="1">
    <citation type="submission" date="2022-04" db="EMBL/GenBank/DDBJ databases">
        <title>Carnegiea gigantea Genome sequencing and assembly v2.</title>
        <authorList>
            <person name="Copetti D."/>
            <person name="Sanderson M.J."/>
            <person name="Burquez A."/>
            <person name="Wojciechowski M.F."/>
        </authorList>
    </citation>
    <scope>NUCLEOTIDE SEQUENCE</scope>
    <source>
        <strain evidence="2">SGP5-SGP5p</strain>
        <tissue evidence="2">Aerial part</tissue>
    </source>
</reference>
<proteinExistence type="predicted"/>
<dbReference type="AlphaFoldDB" id="A0A9Q1QPR8"/>
<protein>
    <submittedName>
        <fullName evidence="2">Uncharacterized protein</fullName>
    </submittedName>
</protein>